<dbReference type="PANTHER" id="PTHR35526">
    <property type="entry name" value="ANTI-SIGMA-F FACTOR RSBW-RELATED"/>
    <property type="match status" value="1"/>
</dbReference>
<dbReference type="AlphaFoldDB" id="A0A3A8I226"/>
<name>A0A3A8I226_9BACT</name>
<keyword evidence="1" id="KW-0418">Kinase</keyword>
<evidence type="ECO:0000313" key="5">
    <source>
        <dbReference type="Proteomes" id="UP000268094"/>
    </source>
</evidence>
<dbReference type="RefSeq" id="WP_120545078.1">
    <property type="nucleotide sequence ID" value="NZ_RAVZ01000393.1"/>
</dbReference>
<dbReference type="GO" id="GO:0005524">
    <property type="term" value="F:ATP binding"/>
    <property type="evidence" value="ECO:0007669"/>
    <property type="project" value="UniProtKB-KW"/>
</dbReference>
<gene>
    <name evidence="4" type="ORF">D7V88_35795</name>
</gene>
<sequence>MTKTLMLAGESRLPFIERVTAALGPFLREQGFADAAAEHVKLAVAEAVANAIQHGNQGRVARRVEVTFESREDRLTVSVRDEGPGFDAALLPDALAPQHLLKPSGRGVLLMRTLMDSVEFSTHPQGGQVVHLSKQKHAVPPNTQEKRHG</sequence>
<evidence type="ECO:0000256" key="1">
    <source>
        <dbReference type="ARBA" id="ARBA00022527"/>
    </source>
</evidence>
<feature type="region of interest" description="Disordered" evidence="2">
    <location>
        <begin position="125"/>
        <end position="149"/>
    </location>
</feature>
<keyword evidence="5" id="KW-1185">Reference proteome</keyword>
<dbReference type="SUPFAM" id="SSF55874">
    <property type="entry name" value="ATPase domain of HSP90 chaperone/DNA topoisomerase II/histidine kinase"/>
    <property type="match status" value="1"/>
</dbReference>
<dbReference type="Pfam" id="PF13581">
    <property type="entry name" value="HATPase_c_2"/>
    <property type="match status" value="1"/>
</dbReference>
<evidence type="ECO:0000256" key="2">
    <source>
        <dbReference type="SAM" id="MobiDB-lite"/>
    </source>
</evidence>
<dbReference type="EMBL" id="RAVZ01000393">
    <property type="protein sequence ID" value="RKG73834.1"/>
    <property type="molecule type" value="Genomic_DNA"/>
</dbReference>
<evidence type="ECO:0000313" key="4">
    <source>
        <dbReference type="EMBL" id="RKG73834.1"/>
    </source>
</evidence>
<evidence type="ECO:0000259" key="3">
    <source>
        <dbReference type="Pfam" id="PF13581"/>
    </source>
</evidence>
<dbReference type="InterPro" id="IPR050267">
    <property type="entry name" value="Anti-sigma-factor_SerPK"/>
</dbReference>
<comment type="caution">
    <text evidence="4">The sequence shown here is derived from an EMBL/GenBank/DDBJ whole genome shotgun (WGS) entry which is preliminary data.</text>
</comment>
<proteinExistence type="predicted"/>
<feature type="domain" description="Histidine kinase/HSP90-like ATPase" evidence="3">
    <location>
        <begin position="17"/>
        <end position="129"/>
    </location>
</feature>
<keyword evidence="4" id="KW-0547">Nucleotide-binding</keyword>
<dbReference type="GO" id="GO:0004674">
    <property type="term" value="F:protein serine/threonine kinase activity"/>
    <property type="evidence" value="ECO:0007669"/>
    <property type="project" value="UniProtKB-KW"/>
</dbReference>
<dbReference type="PANTHER" id="PTHR35526:SF3">
    <property type="entry name" value="ANTI-SIGMA-F FACTOR RSBW"/>
    <property type="match status" value="1"/>
</dbReference>
<keyword evidence="1" id="KW-0808">Transferase</keyword>
<dbReference type="InterPro" id="IPR003594">
    <property type="entry name" value="HATPase_dom"/>
</dbReference>
<accession>A0A3A8I226</accession>
<dbReference type="Proteomes" id="UP000268094">
    <property type="component" value="Unassembled WGS sequence"/>
</dbReference>
<organism evidence="4 5">
    <name type="scientific">Corallococcus terminator</name>
    <dbReference type="NCBI Taxonomy" id="2316733"/>
    <lineage>
        <taxon>Bacteria</taxon>
        <taxon>Pseudomonadati</taxon>
        <taxon>Myxococcota</taxon>
        <taxon>Myxococcia</taxon>
        <taxon>Myxococcales</taxon>
        <taxon>Cystobacterineae</taxon>
        <taxon>Myxococcaceae</taxon>
        <taxon>Corallococcus</taxon>
    </lineage>
</organism>
<dbReference type="InterPro" id="IPR036890">
    <property type="entry name" value="HATPase_C_sf"/>
</dbReference>
<keyword evidence="1" id="KW-0723">Serine/threonine-protein kinase</keyword>
<dbReference type="CDD" id="cd16936">
    <property type="entry name" value="HATPase_RsbW-like"/>
    <property type="match status" value="1"/>
</dbReference>
<dbReference type="Gene3D" id="3.30.565.10">
    <property type="entry name" value="Histidine kinase-like ATPase, C-terminal domain"/>
    <property type="match status" value="1"/>
</dbReference>
<reference evidence="5" key="1">
    <citation type="submission" date="2018-09" db="EMBL/GenBank/DDBJ databases">
        <authorList>
            <person name="Livingstone P.G."/>
            <person name="Whitworth D.E."/>
        </authorList>
    </citation>
    <scope>NUCLEOTIDE SEQUENCE [LARGE SCALE GENOMIC DNA]</scope>
    <source>
        <strain evidence="5">CA054A</strain>
    </source>
</reference>
<protein>
    <submittedName>
        <fullName evidence="4">ATP-binding protein</fullName>
    </submittedName>
</protein>
<keyword evidence="4" id="KW-0067">ATP-binding</keyword>
<dbReference type="OrthoDB" id="9792240at2"/>